<dbReference type="Proteomes" id="UP000281549">
    <property type="component" value="Unassembled WGS sequence"/>
</dbReference>
<accession>A0A075AVC2</accession>
<reference evidence="3" key="3">
    <citation type="submission" date="2018-08" db="EMBL/GenBank/DDBJ databases">
        <title>Leveraging single-cell genomics to expand the Fungal Tree of Life.</title>
        <authorList>
            <consortium name="DOE Joint Genome Institute"/>
            <person name="Ahrendt S.R."/>
            <person name="Quandt C.A."/>
            <person name="Ciobanu D."/>
            <person name="Clum A."/>
            <person name="Salamov A."/>
            <person name="Andreopoulos B."/>
            <person name="Cheng J.-F."/>
            <person name="Woyke T."/>
            <person name="Pelin A."/>
            <person name="Henrissat B."/>
            <person name="Reynolds N."/>
            <person name="Benny G.L."/>
            <person name="Smith M.E."/>
            <person name="James T.Y."/>
            <person name="Grigoriev I.V."/>
        </authorList>
    </citation>
    <scope>NUCLEOTIDE SEQUENCE</scope>
    <source>
        <strain evidence="3">CSF55</strain>
    </source>
</reference>
<evidence type="ECO:0000313" key="4">
    <source>
        <dbReference type="Proteomes" id="UP000030755"/>
    </source>
</evidence>
<organism evidence="2 4">
    <name type="scientific">Rozella allomycis (strain CSF55)</name>
    <dbReference type="NCBI Taxonomy" id="988480"/>
    <lineage>
        <taxon>Eukaryota</taxon>
        <taxon>Fungi</taxon>
        <taxon>Fungi incertae sedis</taxon>
        <taxon>Cryptomycota</taxon>
        <taxon>Cryptomycota incertae sedis</taxon>
        <taxon>Rozella</taxon>
    </lineage>
</organism>
<dbReference type="HOGENOM" id="CLU_2887071_0_0_1"/>
<dbReference type="EMBL" id="ML004956">
    <property type="protein sequence ID" value="RKP21433.1"/>
    <property type="molecule type" value="Genomic_DNA"/>
</dbReference>
<gene>
    <name evidence="2" type="ORF">O9G_002728</name>
    <name evidence="3" type="ORF">ROZALSC1DRAFT_27169</name>
</gene>
<feature type="region of interest" description="Disordered" evidence="1">
    <location>
        <begin position="42"/>
        <end position="63"/>
    </location>
</feature>
<reference evidence="2 4" key="1">
    <citation type="journal article" date="2013" name="Curr. Biol.">
        <title>Shared signatures of parasitism and phylogenomics unite Cryptomycota and microsporidia.</title>
        <authorList>
            <person name="James T.Y."/>
            <person name="Pelin A."/>
            <person name="Bonen L."/>
            <person name="Ahrendt S."/>
            <person name="Sain D."/>
            <person name="Corradi N."/>
            <person name="Stajich J.E."/>
        </authorList>
    </citation>
    <scope>NUCLEOTIDE SEQUENCE [LARGE SCALE GENOMIC DNA]</scope>
    <source>
        <strain evidence="2 4">CSF55</strain>
        <strain evidence="2 4">CSF55</strain>
    </source>
</reference>
<dbReference type="AlphaFoldDB" id="A0A075AVC2"/>
<evidence type="ECO:0000313" key="2">
    <source>
        <dbReference type="EMBL" id="EPZ32642.1"/>
    </source>
</evidence>
<keyword evidence="4" id="KW-1185">Reference proteome</keyword>
<dbReference type="OrthoDB" id="1916590at2759"/>
<evidence type="ECO:0000256" key="1">
    <source>
        <dbReference type="SAM" id="MobiDB-lite"/>
    </source>
</evidence>
<proteinExistence type="predicted"/>
<name>A0A075AVC2_ROZAC</name>
<dbReference type="EMBL" id="KE561130">
    <property type="protein sequence ID" value="EPZ32642.1"/>
    <property type="molecule type" value="Genomic_DNA"/>
</dbReference>
<dbReference type="Proteomes" id="UP000030755">
    <property type="component" value="Unassembled WGS sequence"/>
</dbReference>
<protein>
    <submittedName>
        <fullName evidence="2">Uncharacterized protein</fullName>
    </submittedName>
</protein>
<sequence length="63" mass="7247">MFQDDSRPTVRLCCYDVFHIDCLDIHCTTISKDLSCPVCQPPEKQHRNSIDGESSFQMPFITP</sequence>
<evidence type="ECO:0000313" key="5">
    <source>
        <dbReference type="Proteomes" id="UP000281549"/>
    </source>
</evidence>
<reference evidence="5" key="2">
    <citation type="journal article" date="2018" name="Nat. Microbiol.">
        <title>Leveraging single-cell genomics to expand the fungal tree of life.</title>
        <authorList>
            <person name="Ahrendt S.R."/>
            <person name="Quandt C.A."/>
            <person name="Ciobanu D."/>
            <person name="Clum A."/>
            <person name="Salamov A."/>
            <person name="Andreopoulos B."/>
            <person name="Cheng J.F."/>
            <person name="Woyke T."/>
            <person name="Pelin A."/>
            <person name="Henrissat B."/>
            <person name="Reynolds N.K."/>
            <person name="Benny G.L."/>
            <person name="Smith M.E."/>
            <person name="James T.Y."/>
            <person name="Grigoriev I.V."/>
        </authorList>
    </citation>
    <scope>NUCLEOTIDE SEQUENCE [LARGE SCALE GENOMIC DNA]</scope>
    <source>
        <strain evidence="5">CSF55</strain>
    </source>
</reference>
<evidence type="ECO:0000313" key="3">
    <source>
        <dbReference type="EMBL" id="RKP21433.1"/>
    </source>
</evidence>